<reference evidence="1" key="1">
    <citation type="submission" date="2021-02" db="EMBL/GenBank/DDBJ databases">
        <authorList>
            <person name="Nowell W R."/>
        </authorList>
    </citation>
    <scope>NUCLEOTIDE SEQUENCE</scope>
</reference>
<sequence length="495" mass="56854">MKTYASFHYKAKYYFYLEKSIWPVQATIAEIPIPLRDWKSAVMVFGIWLASSKPPRDHLLKPITIQLQKLMESKILLKQANGSHLWYNVRVQQAIFDLPARAHLLNIVQYNGYDGCGDCSIKDIFFKETCSSSFVDHSFIVSVHHYFTDCLQRNKHAVIPKHQVTIDSIDENNGTIRSSGFIQSIRIIGEGTQAKCQEKATKYSRHTGSEEIEIQQLNNDEDKEVDDNYVYTNENFYRKDDDDYLAPTTNFSSTYNTTKPTSSNRFVDVYQHSRLDRECLRSDDEMEEFNCITPCHPNKDNANNSDQSSPTPLVIEEQSMNNHNTQDNNVTDIPSKIDEDVSDAAEQDDDDLILSRVKSMKKKRKTKSRSLESDSSTAIATEVSNIQKEFLSFRYNLEKRVKSIEKTFRVLKKRKVLQERNDIINAGDTCLSSRSSDSEIVLGVDISKFNLGFDEHTKFVRQILRQVGYAADPNVVLTNENMVAEIQSTYLMSDK</sequence>
<evidence type="ECO:0000313" key="1">
    <source>
        <dbReference type="EMBL" id="CAF2136815.1"/>
    </source>
</evidence>
<accession>A0A816WG13</accession>
<comment type="caution">
    <text evidence="1">The sequence shown here is derived from an EMBL/GenBank/DDBJ whole genome shotgun (WGS) entry which is preliminary data.</text>
</comment>
<organism evidence="1 2">
    <name type="scientific">Rotaria magnacalcarata</name>
    <dbReference type="NCBI Taxonomy" id="392030"/>
    <lineage>
        <taxon>Eukaryota</taxon>
        <taxon>Metazoa</taxon>
        <taxon>Spiralia</taxon>
        <taxon>Gnathifera</taxon>
        <taxon>Rotifera</taxon>
        <taxon>Eurotatoria</taxon>
        <taxon>Bdelloidea</taxon>
        <taxon>Philodinida</taxon>
        <taxon>Philodinidae</taxon>
        <taxon>Rotaria</taxon>
    </lineage>
</organism>
<gene>
    <name evidence="1" type="ORF">WKI299_LOCUS27504</name>
</gene>
<dbReference type="Proteomes" id="UP000663856">
    <property type="component" value="Unassembled WGS sequence"/>
</dbReference>
<proteinExistence type="predicted"/>
<dbReference type="AlphaFoldDB" id="A0A816WG13"/>
<protein>
    <submittedName>
        <fullName evidence="1">Uncharacterized protein</fullName>
    </submittedName>
</protein>
<dbReference type="EMBL" id="CAJNRF010012022">
    <property type="protein sequence ID" value="CAF2136815.1"/>
    <property type="molecule type" value="Genomic_DNA"/>
</dbReference>
<evidence type="ECO:0000313" key="2">
    <source>
        <dbReference type="Proteomes" id="UP000663856"/>
    </source>
</evidence>
<name>A0A816WG13_9BILA</name>